<proteinExistence type="predicted"/>
<protein>
    <submittedName>
        <fullName evidence="2">Uncharacterized protein</fullName>
    </submittedName>
</protein>
<dbReference type="Proteomes" id="UP000887013">
    <property type="component" value="Unassembled WGS sequence"/>
</dbReference>
<gene>
    <name evidence="2" type="ORF">NPIL_685371</name>
</gene>
<evidence type="ECO:0000313" key="3">
    <source>
        <dbReference type="Proteomes" id="UP000887013"/>
    </source>
</evidence>
<keyword evidence="3" id="KW-1185">Reference proteome</keyword>
<name>A0A8X6NA57_NEPPI</name>
<dbReference type="EMBL" id="BMAW01055655">
    <property type="protein sequence ID" value="GFT02093.1"/>
    <property type="molecule type" value="Genomic_DNA"/>
</dbReference>
<reference evidence="2" key="1">
    <citation type="submission" date="2020-08" db="EMBL/GenBank/DDBJ databases">
        <title>Multicomponent nature underlies the extraordinary mechanical properties of spider dragline silk.</title>
        <authorList>
            <person name="Kono N."/>
            <person name="Nakamura H."/>
            <person name="Mori M."/>
            <person name="Yoshida Y."/>
            <person name="Ohtoshi R."/>
            <person name="Malay A.D."/>
            <person name="Moran D.A.P."/>
            <person name="Tomita M."/>
            <person name="Numata K."/>
            <person name="Arakawa K."/>
        </authorList>
    </citation>
    <scope>NUCLEOTIDE SEQUENCE</scope>
</reference>
<feature type="region of interest" description="Disordered" evidence="1">
    <location>
        <begin position="1"/>
        <end position="25"/>
    </location>
</feature>
<organism evidence="2 3">
    <name type="scientific">Nephila pilipes</name>
    <name type="common">Giant wood spider</name>
    <name type="synonym">Nephila maculata</name>
    <dbReference type="NCBI Taxonomy" id="299642"/>
    <lineage>
        <taxon>Eukaryota</taxon>
        <taxon>Metazoa</taxon>
        <taxon>Ecdysozoa</taxon>
        <taxon>Arthropoda</taxon>
        <taxon>Chelicerata</taxon>
        <taxon>Arachnida</taxon>
        <taxon>Araneae</taxon>
        <taxon>Araneomorphae</taxon>
        <taxon>Entelegynae</taxon>
        <taxon>Araneoidea</taxon>
        <taxon>Nephilidae</taxon>
        <taxon>Nephila</taxon>
    </lineage>
</organism>
<sequence length="104" mass="12398">MKIGIQVKLLEKQREESPCQEECEKETILRKEEGKKGEEDLKQLAEFEKRKEETQAKPSENQREETLRQDENGTKLMPEKEKERNGMETKTARRFGIFRRTEVN</sequence>
<dbReference type="AlphaFoldDB" id="A0A8X6NA57"/>
<comment type="caution">
    <text evidence="2">The sequence shown here is derived from an EMBL/GenBank/DDBJ whole genome shotgun (WGS) entry which is preliminary data.</text>
</comment>
<evidence type="ECO:0000313" key="2">
    <source>
        <dbReference type="EMBL" id="GFT02093.1"/>
    </source>
</evidence>
<feature type="compositionally biased region" description="Basic and acidic residues" evidence="1">
    <location>
        <begin position="46"/>
        <end position="91"/>
    </location>
</feature>
<feature type="region of interest" description="Disordered" evidence="1">
    <location>
        <begin position="46"/>
        <end position="104"/>
    </location>
</feature>
<evidence type="ECO:0000256" key="1">
    <source>
        <dbReference type="SAM" id="MobiDB-lite"/>
    </source>
</evidence>
<accession>A0A8X6NA57</accession>